<gene>
    <name evidence="6" type="ORF">POCTA_138.1.T1330062</name>
</gene>
<evidence type="ECO:0000313" key="6">
    <source>
        <dbReference type="EMBL" id="CAD8204582.1"/>
    </source>
</evidence>
<dbReference type="EMBL" id="CAJJDP010000134">
    <property type="protein sequence ID" value="CAD8204582.1"/>
    <property type="molecule type" value="Genomic_DNA"/>
</dbReference>
<sequence>MKPQFCQLYPIKIQEGPYIVYDKQVGDASGIFLAYNYDVKQDCCAKIIDIENDEERQNQIKNHEQMSTIFHENIIRVYKVLQEGTKIYVIQELCNMDFQCYLNSKSYELKNKEILDFIQQVSNGYLALENKGIIHRDLKPKNILVNLDLSKNKMIYKICDFGLVKIKQICRVQTYDQQGTECYKAPEIRDSNYSYEADAFSFGIVLLEIIIKKSLNQGLRKELIGAIENNGFQQWFNVQKLKNQNPGYGLSLDQTYQFLVKKLNELLAYDPKNRISWQSLKQEIDGKINYLVELPLVKFDGKFNQNLQSHQSQQSFSLVVNFKPQQEPQQSNTQRFARTVGQQNTNDNNQVIGTQQNQFQPIIPVQKSQPSFQNINIQQIPGSSQAQKFFNCKKDQ</sequence>
<dbReference type="GO" id="GO:0005776">
    <property type="term" value="C:autophagosome"/>
    <property type="evidence" value="ECO:0007669"/>
    <property type="project" value="TreeGrafter"/>
</dbReference>
<keyword evidence="7" id="KW-1185">Reference proteome</keyword>
<dbReference type="GO" id="GO:0005524">
    <property type="term" value="F:ATP binding"/>
    <property type="evidence" value="ECO:0007669"/>
    <property type="project" value="UniProtKB-KW"/>
</dbReference>
<dbReference type="GO" id="GO:0000407">
    <property type="term" value="C:phagophore assembly site"/>
    <property type="evidence" value="ECO:0007669"/>
    <property type="project" value="TreeGrafter"/>
</dbReference>
<dbReference type="GO" id="GO:0000045">
    <property type="term" value="P:autophagosome assembly"/>
    <property type="evidence" value="ECO:0007669"/>
    <property type="project" value="TreeGrafter"/>
</dbReference>
<reference evidence="6" key="1">
    <citation type="submission" date="2021-01" db="EMBL/GenBank/DDBJ databases">
        <authorList>
            <consortium name="Genoscope - CEA"/>
            <person name="William W."/>
        </authorList>
    </citation>
    <scope>NUCLEOTIDE SEQUENCE</scope>
</reference>
<keyword evidence="3" id="KW-0418">Kinase</keyword>
<evidence type="ECO:0000256" key="3">
    <source>
        <dbReference type="ARBA" id="ARBA00022777"/>
    </source>
</evidence>
<keyword evidence="1" id="KW-0808">Transferase</keyword>
<dbReference type="InterPro" id="IPR008271">
    <property type="entry name" value="Ser/Thr_kinase_AS"/>
</dbReference>
<evidence type="ECO:0000256" key="1">
    <source>
        <dbReference type="ARBA" id="ARBA00022679"/>
    </source>
</evidence>
<dbReference type="Proteomes" id="UP000683925">
    <property type="component" value="Unassembled WGS sequence"/>
</dbReference>
<dbReference type="PANTHER" id="PTHR24348">
    <property type="entry name" value="SERINE/THREONINE-PROTEIN KINASE UNC-51-RELATED"/>
    <property type="match status" value="1"/>
</dbReference>
<accession>A0A8S1XVM8</accession>
<dbReference type="PROSITE" id="PS50011">
    <property type="entry name" value="PROTEIN_KINASE_DOM"/>
    <property type="match status" value="1"/>
</dbReference>
<comment type="caution">
    <text evidence="6">The sequence shown here is derived from an EMBL/GenBank/DDBJ whole genome shotgun (WGS) entry which is preliminary data.</text>
</comment>
<dbReference type="GO" id="GO:0005829">
    <property type="term" value="C:cytosol"/>
    <property type="evidence" value="ECO:0007669"/>
    <property type="project" value="TreeGrafter"/>
</dbReference>
<name>A0A8S1XVM8_PAROT</name>
<organism evidence="6 7">
    <name type="scientific">Paramecium octaurelia</name>
    <dbReference type="NCBI Taxonomy" id="43137"/>
    <lineage>
        <taxon>Eukaryota</taxon>
        <taxon>Sar</taxon>
        <taxon>Alveolata</taxon>
        <taxon>Ciliophora</taxon>
        <taxon>Intramacronucleata</taxon>
        <taxon>Oligohymenophorea</taxon>
        <taxon>Peniculida</taxon>
        <taxon>Parameciidae</taxon>
        <taxon>Paramecium</taxon>
    </lineage>
</organism>
<dbReference type="GO" id="GO:0016020">
    <property type="term" value="C:membrane"/>
    <property type="evidence" value="ECO:0007669"/>
    <property type="project" value="TreeGrafter"/>
</dbReference>
<dbReference type="AlphaFoldDB" id="A0A8S1XVM8"/>
<dbReference type="PROSITE" id="PS00108">
    <property type="entry name" value="PROTEIN_KINASE_ST"/>
    <property type="match status" value="1"/>
</dbReference>
<dbReference type="InterPro" id="IPR000719">
    <property type="entry name" value="Prot_kinase_dom"/>
</dbReference>
<dbReference type="OrthoDB" id="4062651at2759"/>
<protein>
    <recommendedName>
        <fullName evidence="5">Protein kinase domain-containing protein</fullName>
    </recommendedName>
</protein>
<dbReference type="SMART" id="SM00220">
    <property type="entry name" value="S_TKc"/>
    <property type="match status" value="1"/>
</dbReference>
<evidence type="ECO:0000256" key="4">
    <source>
        <dbReference type="ARBA" id="ARBA00022840"/>
    </source>
</evidence>
<keyword evidence="4" id="KW-0067">ATP-binding</keyword>
<feature type="domain" description="Protein kinase" evidence="5">
    <location>
        <begin position="17"/>
        <end position="291"/>
    </location>
</feature>
<keyword evidence="2" id="KW-0547">Nucleotide-binding</keyword>
<dbReference type="PANTHER" id="PTHR24348:SF22">
    <property type="entry name" value="NON-SPECIFIC SERINE_THREONINE PROTEIN KINASE"/>
    <property type="match status" value="1"/>
</dbReference>
<dbReference type="GO" id="GO:0010506">
    <property type="term" value="P:regulation of autophagy"/>
    <property type="evidence" value="ECO:0007669"/>
    <property type="project" value="InterPro"/>
</dbReference>
<evidence type="ECO:0000259" key="5">
    <source>
        <dbReference type="PROSITE" id="PS50011"/>
    </source>
</evidence>
<dbReference type="OMA" id="MSTIFHE"/>
<dbReference type="Pfam" id="PF00069">
    <property type="entry name" value="Pkinase"/>
    <property type="match status" value="1"/>
</dbReference>
<dbReference type="InterPro" id="IPR045269">
    <property type="entry name" value="Atg1-like"/>
</dbReference>
<dbReference type="GO" id="GO:0004674">
    <property type="term" value="F:protein serine/threonine kinase activity"/>
    <property type="evidence" value="ECO:0007669"/>
    <property type="project" value="InterPro"/>
</dbReference>
<evidence type="ECO:0000256" key="2">
    <source>
        <dbReference type="ARBA" id="ARBA00022741"/>
    </source>
</evidence>
<proteinExistence type="predicted"/>
<evidence type="ECO:0000313" key="7">
    <source>
        <dbReference type="Proteomes" id="UP000683925"/>
    </source>
</evidence>